<dbReference type="PANTHER" id="PTHR10426:SF88">
    <property type="entry name" value="ADIPOCYTE PLASMA MEMBRANE-ASSOCIATED PROTEIN HEMOMUCIN-RELATED"/>
    <property type="match status" value="1"/>
</dbReference>
<dbReference type="RefSeq" id="WP_227309214.1">
    <property type="nucleotide sequence ID" value="NZ_JAESVA010000008.1"/>
</dbReference>
<dbReference type="EMBL" id="JAESVA010000008">
    <property type="protein sequence ID" value="MCB8882550.1"/>
    <property type="molecule type" value="Genomic_DNA"/>
</dbReference>
<keyword evidence="1" id="KW-0677">Repeat</keyword>
<dbReference type="InterPro" id="IPR011042">
    <property type="entry name" value="6-blade_b-propeller_TolB-like"/>
</dbReference>
<dbReference type="AlphaFoldDB" id="A0A963Z456"/>
<sequence length="367" mass="38561">MIGAFRRAYASFRGFDTAGSAVPAMDGPLTPNTRLDEARVIGQFAGIDNLVATPGGLVGSQGSDILALSDTGAARILRSLEAPVSCLAASADGTLAVGLDGKGVVLIGGRHDGQRVTEAAGQALICPTSAAFVDADTLIVTNGSASLPAAAWKRDLMTEGASGSVFRLSLTGGKAVRLAFGLAYPSGIALSAEGDIFVAEAWRHRVLCLPATSAGLPTVLLGQLPAYPGRMLRRAEGGFWLALFAPRNQLVEFVLREDAYRRRMIETIDPDLWIAPALTSGVTFLEPIQGGARKKLNQLKPWSPSWSYGLVLRCDDRMRPVESYHSRADGHVHGVTSLAEWDGQLMIGAKGSGVVVGLTIGRARQAA</sequence>
<evidence type="ECO:0008006" key="5">
    <source>
        <dbReference type="Google" id="ProtNLM"/>
    </source>
</evidence>
<evidence type="ECO:0000313" key="3">
    <source>
        <dbReference type="EMBL" id="MCB8882550.1"/>
    </source>
</evidence>
<dbReference type="Pfam" id="PF01436">
    <property type="entry name" value="NHL"/>
    <property type="match status" value="1"/>
</dbReference>
<accession>A0A963Z456</accession>
<evidence type="ECO:0000313" key="4">
    <source>
        <dbReference type="Proteomes" id="UP000721844"/>
    </source>
</evidence>
<dbReference type="PROSITE" id="PS51125">
    <property type="entry name" value="NHL"/>
    <property type="match status" value="1"/>
</dbReference>
<evidence type="ECO:0000256" key="2">
    <source>
        <dbReference type="PROSITE-ProRule" id="PRU00504"/>
    </source>
</evidence>
<dbReference type="SUPFAM" id="SSF63829">
    <property type="entry name" value="Calcium-dependent phosphotriesterase"/>
    <property type="match status" value="1"/>
</dbReference>
<feature type="repeat" description="NHL" evidence="2">
    <location>
        <begin position="182"/>
        <end position="212"/>
    </location>
</feature>
<dbReference type="Gene3D" id="2.120.10.30">
    <property type="entry name" value="TolB, C-terminal domain"/>
    <property type="match status" value="1"/>
</dbReference>
<comment type="caution">
    <text evidence="3">The sequence shown here is derived from an EMBL/GenBank/DDBJ whole genome shotgun (WGS) entry which is preliminary data.</text>
</comment>
<dbReference type="PANTHER" id="PTHR10426">
    <property type="entry name" value="STRICTOSIDINE SYNTHASE-RELATED"/>
    <property type="match status" value="1"/>
</dbReference>
<gene>
    <name evidence="3" type="ORF">ACELLULO517_20055</name>
</gene>
<evidence type="ECO:0000256" key="1">
    <source>
        <dbReference type="ARBA" id="ARBA00022737"/>
    </source>
</evidence>
<protein>
    <recommendedName>
        <fullName evidence="5">Strictosidine synthase</fullName>
    </recommendedName>
</protein>
<organism evidence="3 4">
    <name type="scientific">Acidisoma cellulosilyticum</name>
    <dbReference type="NCBI Taxonomy" id="2802395"/>
    <lineage>
        <taxon>Bacteria</taxon>
        <taxon>Pseudomonadati</taxon>
        <taxon>Pseudomonadota</taxon>
        <taxon>Alphaproteobacteria</taxon>
        <taxon>Acetobacterales</taxon>
        <taxon>Acidocellaceae</taxon>
        <taxon>Acidisoma</taxon>
    </lineage>
</organism>
<reference evidence="3 4" key="1">
    <citation type="journal article" date="2021" name="Microorganisms">
        <title>Acidisoma silvae sp. nov. and Acidisomacellulosilytica sp. nov., Two Acidophilic Bacteria Isolated from Decaying Wood, Hydrolyzing Cellulose and Producing Poly-3-hydroxybutyrate.</title>
        <authorList>
            <person name="Mieszkin S."/>
            <person name="Pouder E."/>
            <person name="Uroz S."/>
            <person name="Simon-Colin C."/>
            <person name="Alain K."/>
        </authorList>
    </citation>
    <scope>NUCLEOTIDE SEQUENCE [LARGE SCALE GENOMIC DNA]</scope>
    <source>
        <strain evidence="3 4">HW T5.17</strain>
    </source>
</reference>
<name>A0A963Z456_9PROT</name>
<dbReference type="GO" id="GO:0016787">
    <property type="term" value="F:hydrolase activity"/>
    <property type="evidence" value="ECO:0007669"/>
    <property type="project" value="TreeGrafter"/>
</dbReference>
<dbReference type="Proteomes" id="UP000721844">
    <property type="component" value="Unassembled WGS sequence"/>
</dbReference>
<dbReference type="InterPro" id="IPR001258">
    <property type="entry name" value="NHL_repeat"/>
</dbReference>
<keyword evidence="4" id="KW-1185">Reference proteome</keyword>
<proteinExistence type="predicted"/>